<dbReference type="STRING" id="468056.SAMN05443549_101815"/>
<protein>
    <submittedName>
        <fullName evidence="1">Uncharacterized protein</fullName>
    </submittedName>
</protein>
<organism evidence="1 2">
    <name type="scientific">Flavobacterium fluvii</name>
    <dbReference type="NCBI Taxonomy" id="468056"/>
    <lineage>
        <taxon>Bacteria</taxon>
        <taxon>Pseudomonadati</taxon>
        <taxon>Bacteroidota</taxon>
        <taxon>Flavobacteriia</taxon>
        <taxon>Flavobacteriales</taxon>
        <taxon>Flavobacteriaceae</taxon>
        <taxon>Flavobacterium</taxon>
    </lineage>
</organism>
<dbReference type="AlphaFoldDB" id="A0A1M5FJF7"/>
<evidence type="ECO:0000313" key="2">
    <source>
        <dbReference type="Proteomes" id="UP000184516"/>
    </source>
</evidence>
<sequence>MKKELLIDKYRQRHIRQEGRYDKIEGVYRYSLQKILQLE</sequence>
<proteinExistence type="predicted"/>
<evidence type="ECO:0000313" key="1">
    <source>
        <dbReference type="EMBL" id="SHF91626.1"/>
    </source>
</evidence>
<keyword evidence="2" id="KW-1185">Reference proteome</keyword>
<dbReference type="Proteomes" id="UP000184516">
    <property type="component" value="Unassembled WGS sequence"/>
</dbReference>
<name>A0A1M5FJF7_9FLAO</name>
<accession>A0A1M5FJF7</accession>
<dbReference type="EMBL" id="FQWB01000001">
    <property type="protein sequence ID" value="SHF91626.1"/>
    <property type="molecule type" value="Genomic_DNA"/>
</dbReference>
<gene>
    <name evidence="1" type="ORF">SAMN05443549_101815</name>
</gene>
<reference evidence="2" key="1">
    <citation type="submission" date="2016-11" db="EMBL/GenBank/DDBJ databases">
        <authorList>
            <person name="Varghese N."/>
            <person name="Submissions S."/>
        </authorList>
    </citation>
    <scope>NUCLEOTIDE SEQUENCE [LARGE SCALE GENOMIC DNA]</scope>
    <source>
        <strain evidence="2">DSM 19978</strain>
    </source>
</reference>